<protein>
    <submittedName>
        <fullName evidence="6">AAA family ATPase</fullName>
    </submittedName>
</protein>
<evidence type="ECO:0000256" key="1">
    <source>
        <dbReference type="ARBA" id="ARBA00022741"/>
    </source>
</evidence>
<evidence type="ECO:0000313" key="7">
    <source>
        <dbReference type="Proteomes" id="UP000515679"/>
    </source>
</evidence>
<reference evidence="6 7" key="1">
    <citation type="submission" date="2019-07" db="EMBL/GenBank/DDBJ databases">
        <authorList>
            <person name="Kim J.K."/>
            <person name="Cheong H.-M."/>
            <person name="Choi Y."/>
            <person name="Hwang K.J."/>
            <person name="Lee S."/>
            <person name="Choi C."/>
        </authorList>
    </citation>
    <scope>NUCLEOTIDE SEQUENCE [LARGE SCALE GENOMIC DNA]</scope>
    <source>
        <strain evidence="6 7">KS 22</strain>
    </source>
</reference>
<dbReference type="Pfam" id="PF00580">
    <property type="entry name" value="UvrD-helicase"/>
    <property type="match status" value="1"/>
</dbReference>
<keyword evidence="1" id="KW-0547">Nucleotide-binding</keyword>
<dbReference type="Proteomes" id="UP000515679">
    <property type="component" value="Chromosome"/>
</dbReference>
<evidence type="ECO:0000313" key="6">
    <source>
        <dbReference type="EMBL" id="QMV44006.1"/>
    </source>
</evidence>
<dbReference type="PANTHER" id="PTHR11070:SF2">
    <property type="entry name" value="ATP-DEPENDENT DNA HELICASE SRS2"/>
    <property type="match status" value="1"/>
</dbReference>
<dbReference type="InterPro" id="IPR014016">
    <property type="entry name" value="UvrD-like_ATP-bd"/>
</dbReference>
<organism evidence="6 7">
    <name type="scientific">Cohnella cholangitidis</name>
    <dbReference type="NCBI Taxonomy" id="2598458"/>
    <lineage>
        <taxon>Bacteria</taxon>
        <taxon>Bacillati</taxon>
        <taxon>Bacillota</taxon>
        <taxon>Bacilli</taxon>
        <taxon>Bacillales</taxon>
        <taxon>Paenibacillaceae</taxon>
        <taxon>Cohnella</taxon>
    </lineage>
</organism>
<gene>
    <name evidence="6" type="ORF">FPL14_24650</name>
</gene>
<name>A0A7G5C472_9BACL</name>
<sequence length="467" mass="54095">MKIVVAGAGAGKTTSMAKVVMDRLKEVVDGKMIYVVTYTNAARDRIRDLINKEYGSIPKNLHVETSHAFLLREVIFPFHHLVFVKHFKRVSHISLPDNPMYRAKKIRELENRNIIHVEKVTEIAKWVLSRKSNDNKLVRERRVKILSIISRYLDSVYVDEAQDMDDHFVDVINSLNNQGIITHLIGDPKQDLRGRNSFRQLVHAHGKDVEFLQMNYRCPTSHVTLSNIFVPKLEEQKPHRNANGELGYLFESDITPSELINKNDWNLVYILKKNERYLTHSEDRFISDRNLLYELEQIIGNSKVTDDMADRVLYVLTKKIFSFVSTKNNFEIFDIIENDLNFTLSRQDKGKLRGPLEEIRNSSARADGIIVRSIDSVKGLEGSKCLLILTTDLAAYLFGEKTEYTKTMNYLYVALTRAQQILVFLITKEVENKYTKSKTERMLENLLISKFTVNYKEGMELKRGLLC</sequence>
<dbReference type="GO" id="GO:0005524">
    <property type="term" value="F:ATP binding"/>
    <property type="evidence" value="ECO:0007669"/>
    <property type="project" value="UniProtKB-KW"/>
</dbReference>
<dbReference type="RefSeq" id="WP_182300238.1">
    <property type="nucleotide sequence ID" value="NZ_CP041969.1"/>
</dbReference>
<dbReference type="GO" id="GO:0000725">
    <property type="term" value="P:recombinational repair"/>
    <property type="evidence" value="ECO:0007669"/>
    <property type="project" value="TreeGrafter"/>
</dbReference>
<keyword evidence="3" id="KW-0347">Helicase</keyword>
<dbReference type="KEGG" id="cchl:FPL14_24650"/>
<keyword evidence="4" id="KW-0067">ATP-binding</keyword>
<dbReference type="SUPFAM" id="SSF52540">
    <property type="entry name" value="P-loop containing nucleoside triphosphate hydrolases"/>
    <property type="match status" value="1"/>
</dbReference>
<dbReference type="AlphaFoldDB" id="A0A7G5C472"/>
<dbReference type="PANTHER" id="PTHR11070">
    <property type="entry name" value="UVRD / RECB / PCRA DNA HELICASE FAMILY MEMBER"/>
    <property type="match status" value="1"/>
</dbReference>
<dbReference type="GO" id="GO:0003677">
    <property type="term" value="F:DNA binding"/>
    <property type="evidence" value="ECO:0007669"/>
    <property type="project" value="InterPro"/>
</dbReference>
<proteinExistence type="predicted"/>
<feature type="domain" description="UvrD-like helicase ATP-binding" evidence="5">
    <location>
        <begin position="3"/>
        <end position="94"/>
    </location>
</feature>
<evidence type="ECO:0000256" key="3">
    <source>
        <dbReference type="ARBA" id="ARBA00022806"/>
    </source>
</evidence>
<dbReference type="GO" id="GO:0016787">
    <property type="term" value="F:hydrolase activity"/>
    <property type="evidence" value="ECO:0007669"/>
    <property type="project" value="UniProtKB-KW"/>
</dbReference>
<dbReference type="InterPro" id="IPR000212">
    <property type="entry name" value="DNA_helicase_UvrD/REP"/>
</dbReference>
<keyword evidence="2" id="KW-0378">Hydrolase</keyword>
<dbReference type="GO" id="GO:0043138">
    <property type="term" value="F:3'-5' DNA helicase activity"/>
    <property type="evidence" value="ECO:0007669"/>
    <property type="project" value="TreeGrafter"/>
</dbReference>
<accession>A0A7G5C472</accession>
<evidence type="ECO:0000256" key="4">
    <source>
        <dbReference type="ARBA" id="ARBA00022840"/>
    </source>
</evidence>
<evidence type="ECO:0000256" key="2">
    <source>
        <dbReference type="ARBA" id="ARBA00022801"/>
    </source>
</evidence>
<evidence type="ECO:0000259" key="5">
    <source>
        <dbReference type="Pfam" id="PF00580"/>
    </source>
</evidence>
<dbReference type="EMBL" id="CP041969">
    <property type="protein sequence ID" value="QMV44006.1"/>
    <property type="molecule type" value="Genomic_DNA"/>
</dbReference>
<dbReference type="Gene3D" id="3.40.50.300">
    <property type="entry name" value="P-loop containing nucleotide triphosphate hydrolases"/>
    <property type="match status" value="2"/>
</dbReference>
<dbReference type="InterPro" id="IPR027417">
    <property type="entry name" value="P-loop_NTPase"/>
</dbReference>
<keyword evidence="7" id="KW-1185">Reference proteome</keyword>